<dbReference type="Proteomes" id="UP000620670">
    <property type="component" value="Unassembled WGS sequence"/>
</dbReference>
<dbReference type="RefSeq" id="WP_199051383.1">
    <property type="nucleotide sequence ID" value="NZ_JAELXT010000039.1"/>
</dbReference>
<proteinExistence type="inferred from homology"/>
<protein>
    <submittedName>
        <fullName evidence="9">Acyl-CoA dehydrogenase family protein</fullName>
    </submittedName>
</protein>
<feature type="domain" description="Acyl-CoA oxidase/dehydrogenase middle" evidence="7">
    <location>
        <begin position="123"/>
        <end position="218"/>
    </location>
</feature>
<dbReference type="InterPro" id="IPR009100">
    <property type="entry name" value="AcylCoA_DH/oxidase_NM_dom_sf"/>
</dbReference>
<dbReference type="PROSITE" id="PS00073">
    <property type="entry name" value="ACYL_COA_DH_2"/>
    <property type="match status" value="1"/>
</dbReference>
<evidence type="ECO:0000313" key="9">
    <source>
        <dbReference type="EMBL" id="MBJ6128109.1"/>
    </source>
</evidence>
<dbReference type="SUPFAM" id="SSF56645">
    <property type="entry name" value="Acyl-CoA dehydrogenase NM domain-like"/>
    <property type="match status" value="1"/>
</dbReference>
<dbReference type="InterPro" id="IPR036250">
    <property type="entry name" value="AcylCo_DH-like_C"/>
</dbReference>
<dbReference type="Gene3D" id="1.10.540.10">
    <property type="entry name" value="Acyl-CoA dehydrogenase/oxidase, N-terminal domain"/>
    <property type="match status" value="1"/>
</dbReference>
<dbReference type="InterPro" id="IPR006091">
    <property type="entry name" value="Acyl-CoA_Oxase/DH_mid-dom"/>
</dbReference>
<dbReference type="Gene3D" id="2.40.110.10">
    <property type="entry name" value="Butyryl-CoA Dehydrogenase, subunit A, domain 2"/>
    <property type="match status" value="1"/>
</dbReference>
<evidence type="ECO:0000256" key="3">
    <source>
        <dbReference type="ARBA" id="ARBA00022630"/>
    </source>
</evidence>
<dbReference type="InterPro" id="IPR046373">
    <property type="entry name" value="Acyl-CoA_Oxase/DH_mid-dom_sf"/>
</dbReference>
<evidence type="ECO:0000313" key="10">
    <source>
        <dbReference type="Proteomes" id="UP000620670"/>
    </source>
</evidence>
<keyword evidence="5" id="KW-0560">Oxidoreductase</keyword>
<gene>
    <name evidence="9" type="ORF">JAO75_22160</name>
</gene>
<dbReference type="InterPro" id="IPR013786">
    <property type="entry name" value="AcylCoA_DH/ox_N"/>
</dbReference>
<dbReference type="Pfam" id="PF02771">
    <property type="entry name" value="Acyl-CoA_dh_N"/>
    <property type="match status" value="1"/>
</dbReference>
<evidence type="ECO:0000256" key="4">
    <source>
        <dbReference type="ARBA" id="ARBA00022827"/>
    </source>
</evidence>
<dbReference type="Gene3D" id="1.20.140.10">
    <property type="entry name" value="Butyryl-CoA Dehydrogenase, subunit A, domain 3"/>
    <property type="match status" value="1"/>
</dbReference>
<dbReference type="Pfam" id="PF02770">
    <property type="entry name" value="Acyl-CoA_dh_M"/>
    <property type="match status" value="1"/>
</dbReference>
<comment type="cofactor">
    <cofactor evidence="1 5">
        <name>FAD</name>
        <dbReference type="ChEBI" id="CHEBI:57692"/>
    </cofactor>
</comment>
<dbReference type="EMBL" id="JAELXT010000039">
    <property type="protein sequence ID" value="MBJ6128109.1"/>
    <property type="molecule type" value="Genomic_DNA"/>
</dbReference>
<sequence>MDFRLTDDQRALQESARRFAQNELPALAAKIEETAHPVPHVWLKRYAEMGFLGINTASELGGLGLSHLDAILVMEEFAKVSVGVAFPIFECCAGPVRIVERLGDPALRERVVPKVVAGEMLVAISMSEPDAGTALTDLRTRARMDDDSIVINGVKRWCSGAGHSEGYVVFCRFDGTPGAKGIGAVFVDRATPGLTFGTQEELMGFRGVPSADMHFEDVRVPREHLLVGPGGFPSLMGLFNIERLGNATMALGVAAGALEHVMAYVQERKQFGKPIIDFQAVQIRLAEMAMKVEASRLLIHRAAANAGTDLPSVREASIAKCYANEITREVTATALQLMGGYGYSKEYGMERRLRDSFGWGIAGGAIDIQKVNIAADLVGRRFDQRK</sequence>
<comment type="similarity">
    <text evidence="2 5">Belongs to the acyl-CoA dehydrogenase family.</text>
</comment>
<keyword evidence="3 5" id="KW-0285">Flavoprotein</keyword>
<reference evidence="10" key="1">
    <citation type="submission" date="2020-12" db="EMBL/GenBank/DDBJ databases">
        <title>Hymenobacter sp.</title>
        <authorList>
            <person name="Kim M.K."/>
        </authorList>
    </citation>
    <scope>NUCLEOTIDE SEQUENCE [LARGE SCALE GENOMIC DNA]</scope>
    <source>
        <strain evidence="10">BT325</strain>
    </source>
</reference>
<organism evidence="9 10">
    <name type="scientific">Microvirga splendida</name>
    <dbReference type="NCBI Taxonomy" id="2795727"/>
    <lineage>
        <taxon>Bacteria</taxon>
        <taxon>Pseudomonadati</taxon>
        <taxon>Pseudomonadota</taxon>
        <taxon>Alphaproteobacteria</taxon>
        <taxon>Hyphomicrobiales</taxon>
        <taxon>Methylobacteriaceae</taxon>
        <taxon>Microvirga</taxon>
    </lineage>
</organism>
<accession>A0ABS0Y723</accession>
<evidence type="ECO:0000259" key="7">
    <source>
        <dbReference type="Pfam" id="PF02770"/>
    </source>
</evidence>
<keyword evidence="10" id="KW-1185">Reference proteome</keyword>
<dbReference type="Pfam" id="PF00441">
    <property type="entry name" value="Acyl-CoA_dh_1"/>
    <property type="match status" value="1"/>
</dbReference>
<evidence type="ECO:0000259" key="6">
    <source>
        <dbReference type="Pfam" id="PF00441"/>
    </source>
</evidence>
<dbReference type="PANTHER" id="PTHR43884:SF12">
    <property type="entry name" value="ISOVALERYL-COA DEHYDROGENASE, MITOCHONDRIAL-RELATED"/>
    <property type="match status" value="1"/>
</dbReference>
<dbReference type="InterPro" id="IPR037069">
    <property type="entry name" value="AcylCoA_DH/ox_N_sf"/>
</dbReference>
<name>A0ABS0Y723_9HYPH</name>
<comment type="caution">
    <text evidence="9">The sequence shown here is derived from an EMBL/GenBank/DDBJ whole genome shotgun (WGS) entry which is preliminary data.</text>
</comment>
<evidence type="ECO:0000259" key="8">
    <source>
        <dbReference type="Pfam" id="PF02771"/>
    </source>
</evidence>
<evidence type="ECO:0000256" key="1">
    <source>
        <dbReference type="ARBA" id="ARBA00001974"/>
    </source>
</evidence>
<dbReference type="InterPro" id="IPR009075">
    <property type="entry name" value="AcylCo_DH/oxidase_C"/>
</dbReference>
<feature type="domain" description="Acyl-CoA dehydrogenase/oxidase C-terminal" evidence="6">
    <location>
        <begin position="231"/>
        <end position="376"/>
    </location>
</feature>
<evidence type="ECO:0000256" key="5">
    <source>
        <dbReference type="RuleBase" id="RU362125"/>
    </source>
</evidence>
<keyword evidence="4 5" id="KW-0274">FAD</keyword>
<dbReference type="PANTHER" id="PTHR43884">
    <property type="entry name" value="ACYL-COA DEHYDROGENASE"/>
    <property type="match status" value="1"/>
</dbReference>
<feature type="domain" description="Acyl-CoA dehydrogenase/oxidase N-terminal" evidence="8">
    <location>
        <begin position="6"/>
        <end position="119"/>
    </location>
</feature>
<dbReference type="SUPFAM" id="SSF47203">
    <property type="entry name" value="Acyl-CoA dehydrogenase C-terminal domain-like"/>
    <property type="match status" value="1"/>
</dbReference>
<dbReference type="InterPro" id="IPR006089">
    <property type="entry name" value="Acyl-CoA_DH_CS"/>
</dbReference>
<evidence type="ECO:0000256" key="2">
    <source>
        <dbReference type="ARBA" id="ARBA00009347"/>
    </source>
</evidence>